<feature type="domain" description="Glycosyl transferase family 1" evidence="3">
    <location>
        <begin position="185"/>
        <end position="346"/>
    </location>
</feature>
<dbReference type="Gene3D" id="3.40.50.2000">
    <property type="entry name" value="Glycogen Phosphorylase B"/>
    <property type="match status" value="2"/>
</dbReference>
<proteinExistence type="predicted"/>
<dbReference type="AlphaFoldDB" id="A0A2A2SAQ1"/>
<dbReference type="OrthoDB" id="9790710at2"/>
<evidence type="ECO:0000313" key="5">
    <source>
        <dbReference type="EMBL" id="PAX06329.1"/>
    </source>
</evidence>
<organism evidence="5 6">
    <name type="scientific">Sphingomonas lenta</name>
    <dbReference type="NCBI Taxonomy" id="1141887"/>
    <lineage>
        <taxon>Bacteria</taxon>
        <taxon>Pseudomonadati</taxon>
        <taxon>Pseudomonadota</taxon>
        <taxon>Alphaproteobacteria</taxon>
        <taxon>Sphingomonadales</taxon>
        <taxon>Sphingomonadaceae</taxon>
        <taxon>Sphingomonas</taxon>
    </lineage>
</organism>
<comment type="caution">
    <text evidence="5">The sequence shown here is derived from an EMBL/GenBank/DDBJ whole genome shotgun (WGS) entry which is preliminary data.</text>
</comment>
<dbReference type="PANTHER" id="PTHR12526:SF510">
    <property type="entry name" value="D-INOSITOL 3-PHOSPHATE GLYCOSYLTRANSFERASE"/>
    <property type="match status" value="1"/>
</dbReference>
<dbReference type="EMBL" id="NSLI01000008">
    <property type="protein sequence ID" value="PAX06329.1"/>
    <property type="molecule type" value="Genomic_DNA"/>
</dbReference>
<evidence type="ECO:0000259" key="4">
    <source>
        <dbReference type="Pfam" id="PF13439"/>
    </source>
</evidence>
<evidence type="ECO:0000256" key="2">
    <source>
        <dbReference type="ARBA" id="ARBA00022679"/>
    </source>
</evidence>
<reference evidence="6" key="1">
    <citation type="submission" date="2017-09" db="EMBL/GenBank/DDBJ databases">
        <authorList>
            <person name="Feng G."/>
            <person name="Zhu H."/>
        </authorList>
    </citation>
    <scope>NUCLEOTIDE SEQUENCE [LARGE SCALE GENOMIC DNA]</scope>
    <source>
        <strain evidence="6">1PNM-20</strain>
    </source>
</reference>
<accession>A0A2A2SAQ1</accession>
<keyword evidence="1" id="KW-0328">Glycosyltransferase</keyword>
<dbReference type="SUPFAM" id="SSF53756">
    <property type="entry name" value="UDP-Glycosyltransferase/glycogen phosphorylase"/>
    <property type="match status" value="1"/>
</dbReference>
<gene>
    <name evidence="5" type="ORF">CKY28_17755</name>
</gene>
<dbReference type="Proteomes" id="UP000218151">
    <property type="component" value="Unassembled WGS sequence"/>
</dbReference>
<dbReference type="CDD" id="cd03811">
    <property type="entry name" value="GT4_GT28_WabH-like"/>
    <property type="match status" value="1"/>
</dbReference>
<evidence type="ECO:0000259" key="3">
    <source>
        <dbReference type="Pfam" id="PF00534"/>
    </source>
</evidence>
<sequence length="369" mass="39505">MINSIGSGGAERALGRILDAAGDRRGRYELHLALLDREPEMRALPMLDGRHRLDARGGLLRSVVQLRQLLRRLRPVLVVSLLVRANMATALAAPAAGARAVLCERMHLSSHLAGRYRGAKLRALRLLARRLYRRADLMLAVSEGVRRDLVERFGMPAGRVLTIENPYDVDRIVAGGARAPSIALPPAFIVAVGRLVAAKGFALLIDAYARADPPLPLVVLGEGPDRARFEAQAAAAGLGERIRFAGFVADPFAVMARAEFLVSASHNEGFPNAIAEAMALGVPVVATDCPSGPAELLGSEAGAPGEVAEAPFGLVVRDGDRDGLADAIGRMADPGLRARLAAAGRRRIEDFRAERIAERYWAAFDRFAS</sequence>
<protein>
    <submittedName>
        <fullName evidence="5">Glycosyl transferase</fullName>
    </submittedName>
</protein>
<dbReference type="GO" id="GO:0016757">
    <property type="term" value="F:glycosyltransferase activity"/>
    <property type="evidence" value="ECO:0007669"/>
    <property type="project" value="UniProtKB-KW"/>
</dbReference>
<dbReference type="Pfam" id="PF00534">
    <property type="entry name" value="Glycos_transf_1"/>
    <property type="match status" value="1"/>
</dbReference>
<feature type="domain" description="Glycosyltransferase subfamily 4-like N-terminal" evidence="4">
    <location>
        <begin position="8"/>
        <end position="171"/>
    </location>
</feature>
<dbReference type="PANTHER" id="PTHR12526">
    <property type="entry name" value="GLYCOSYLTRANSFERASE"/>
    <property type="match status" value="1"/>
</dbReference>
<dbReference type="Pfam" id="PF13439">
    <property type="entry name" value="Glyco_transf_4"/>
    <property type="match status" value="1"/>
</dbReference>
<evidence type="ECO:0000256" key="1">
    <source>
        <dbReference type="ARBA" id="ARBA00022676"/>
    </source>
</evidence>
<keyword evidence="6" id="KW-1185">Reference proteome</keyword>
<keyword evidence="2 5" id="KW-0808">Transferase</keyword>
<name>A0A2A2SAQ1_9SPHN</name>
<dbReference type="InterPro" id="IPR028098">
    <property type="entry name" value="Glyco_trans_4-like_N"/>
</dbReference>
<dbReference type="RefSeq" id="WP_141243997.1">
    <property type="nucleotide sequence ID" value="NZ_NSLI01000008.1"/>
</dbReference>
<evidence type="ECO:0000313" key="6">
    <source>
        <dbReference type="Proteomes" id="UP000218151"/>
    </source>
</evidence>
<dbReference type="InterPro" id="IPR001296">
    <property type="entry name" value="Glyco_trans_1"/>
</dbReference>